<evidence type="ECO:0000259" key="6">
    <source>
        <dbReference type="PROSITE" id="PS50011"/>
    </source>
</evidence>
<dbReference type="GO" id="GO:0005524">
    <property type="term" value="F:ATP binding"/>
    <property type="evidence" value="ECO:0007669"/>
    <property type="project" value="UniProtKB-KW"/>
</dbReference>
<proteinExistence type="predicted"/>
<dbReference type="PROSITE" id="PS50011">
    <property type="entry name" value="PROTEIN_KINASE_DOM"/>
    <property type="match status" value="1"/>
</dbReference>
<dbReference type="AlphaFoldDB" id="A0A9Q0H4B0"/>
<evidence type="ECO:0000256" key="2">
    <source>
        <dbReference type="ARBA" id="ARBA00022741"/>
    </source>
</evidence>
<dbReference type="FunFam" id="1.10.510.10:FF:000384">
    <property type="entry name" value="G-type lectin S-receptor-like serine/threonine-protein kinase"/>
    <property type="match status" value="1"/>
</dbReference>
<evidence type="ECO:0000256" key="3">
    <source>
        <dbReference type="ARBA" id="ARBA00022777"/>
    </source>
</evidence>
<dbReference type="Gene3D" id="3.30.200.20">
    <property type="entry name" value="Phosphorylase Kinase, domain 1"/>
    <property type="match status" value="1"/>
</dbReference>
<keyword evidence="1" id="KW-0808">Transferase</keyword>
<evidence type="ECO:0000313" key="8">
    <source>
        <dbReference type="Proteomes" id="UP001141806"/>
    </source>
</evidence>
<name>A0A9Q0H4B0_9MAGN</name>
<reference evidence="7" key="1">
    <citation type="journal article" date="2023" name="Plant J.">
        <title>The genome of the king protea, Protea cynaroides.</title>
        <authorList>
            <person name="Chang J."/>
            <person name="Duong T.A."/>
            <person name="Schoeman C."/>
            <person name="Ma X."/>
            <person name="Roodt D."/>
            <person name="Barker N."/>
            <person name="Li Z."/>
            <person name="Van de Peer Y."/>
            <person name="Mizrachi E."/>
        </authorList>
    </citation>
    <scope>NUCLEOTIDE SEQUENCE</scope>
    <source>
        <tissue evidence="7">Young leaves</tissue>
    </source>
</reference>
<dbReference type="PROSITE" id="PS00108">
    <property type="entry name" value="PROTEIN_KINASE_ST"/>
    <property type="match status" value="1"/>
</dbReference>
<dbReference type="OrthoDB" id="4062651at2759"/>
<dbReference type="InterPro" id="IPR001245">
    <property type="entry name" value="Ser-Thr/Tyr_kinase_cat_dom"/>
</dbReference>
<dbReference type="InterPro" id="IPR052059">
    <property type="entry name" value="CR_Ser/Thr_kinase"/>
</dbReference>
<dbReference type="CDD" id="cd14066">
    <property type="entry name" value="STKc_IRAK"/>
    <property type="match status" value="1"/>
</dbReference>
<dbReference type="GO" id="GO:0004672">
    <property type="term" value="F:protein kinase activity"/>
    <property type="evidence" value="ECO:0007669"/>
    <property type="project" value="InterPro"/>
</dbReference>
<dbReference type="InterPro" id="IPR011009">
    <property type="entry name" value="Kinase-like_dom_sf"/>
</dbReference>
<feature type="region of interest" description="Disordered" evidence="5">
    <location>
        <begin position="349"/>
        <end position="368"/>
    </location>
</feature>
<feature type="domain" description="Protein kinase" evidence="6">
    <location>
        <begin position="66"/>
        <end position="341"/>
    </location>
</feature>
<evidence type="ECO:0000313" key="7">
    <source>
        <dbReference type="EMBL" id="KAJ4959616.1"/>
    </source>
</evidence>
<keyword evidence="3" id="KW-0418">Kinase</keyword>
<dbReference type="SMART" id="SM00220">
    <property type="entry name" value="S_TKc"/>
    <property type="match status" value="1"/>
</dbReference>
<dbReference type="Proteomes" id="UP001141806">
    <property type="component" value="Unassembled WGS sequence"/>
</dbReference>
<gene>
    <name evidence="7" type="ORF">NE237_019526</name>
</gene>
<dbReference type="PANTHER" id="PTHR47973">
    <property type="entry name" value="CYSTEINE-RICH RECEPTOR-LIKE PROTEIN KINASE 3"/>
    <property type="match status" value="1"/>
</dbReference>
<keyword evidence="8" id="KW-1185">Reference proteome</keyword>
<evidence type="ECO:0000256" key="5">
    <source>
        <dbReference type="SAM" id="MobiDB-lite"/>
    </source>
</evidence>
<dbReference type="Gene3D" id="1.10.510.10">
    <property type="entry name" value="Transferase(Phosphotransferase) domain 1"/>
    <property type="match status" value="1"/>
</dbReference>
<evidence type="ECO:0000256" key="1">
    <source>
        <dbReference type="ARBA" id="ARBA00022679"/>
    </source>
</evidence>
<keyword evidence="2" id="KW-0547">Nucleotide-binding</keyword>
<organism evidence="7 8">
    <name type="scientific">Protea cynaroides</name>
    <dbReference type="NCBI Taxonomy" id="273540"/>
    <lineage>
        <taxon>Eukaryota</taxon>
        <taxon>Viridiplantae</taxon>
        <taxon>Streptophyta</taxon>
        <taxon>Embryophyta</taxon>
        <taxon>Tracheophyta</taxon>
        <taxon>Spermatophyta</taxon>
        <taxon>Magnoliopsida</taxon>
        <taxon>Proteales</taxon>
        <taxon>Proteaceae</taxon>
        <taxon>Protea</taxon>
    </lineage>
</organism>
<dbReference type="InterPro" id="IPR000719">
    <property type="entry name" value="Prot_kinase_dom"/>
</dbReference>
<dbReference type="Pfam" id="PF07714">
    <property type="entry name" value="PK_Tyr_Ser-Thr"/>
    <property type="match status" value="1"/>
</dbReference>
<comment type="caution">
    <text evidence="7">The sequence shown here is derived from an EMBL/GenBank/DDBJ whole genome shotgun (WGS) entry which is preliminary data.</text>
</comment>
<dbReference type="SUPFAM" id="SSF56112">
    <property type="entry name" value="Protein kinase-like (PK-like)"/>
    <property type="match status" value="1"/>
</dbReference>
<dbReference type="EMBL" id="JAMYWD010000009">
    <property type="protein sequence ID" value="KAJ4959616.1"/>
    <property type="molecule type" value="Genomic_DNA"/>
</dbReference>
<sequence length="485" mass="51761">MKRWFKKFVGRLPCLSQEGKQPCLSQEGKQPCLSQEDSHKKDLEEIASQLPKQFALETLALATRDFHSDNKVGEGGFGPVYMGTLENGTVIAVKRLSDASKQGKGQFMNEAKILAKIQHRNIVKLWGHCAQGSELLLVYEYVVNGSLDKVLSDERKRSELDWKRRYNVITGVACGLQYLHEYSPIIIIHRDIKASNILLDKKWCPKIADFGMAHLYGEEDQTHISTLAAGTPGYVAPEYGVNGKLSVKADVYSFGVVMLELVTGKKNSNFSPPDFDCESLIEWIRKSYDKGRSLDAMDPTLASMTAEDREQVEVCIQIGLRCTQRASKSRPSIDEVVMTLLNGSSKLKGPTIPGYTPPSSPAASFDASVSPGDSSSHAFAVAAPTSQVASSWTASFSAGVSAGDSSSEAFAIAATTPHVACAWTASSSCTTGSPGDSSSDAFAIVATTPHVASPSAASFGAGVSPGDSSSDAFAIAATTPHAASS</sequence>
<dbReference type="FunFam" id="3.30.200.20:FF:000162">
    <property type="entry name" value="Adenine nucleotide alpha hydrolase-like domain kinase"/>
    <property type="match status" value="1"/>
</dbReference>
<accession>A0A9Q0H4B0</accession>
<dbReference type="InterPro" id="IPR008271">
    <property type="entry name" value="Ser/Thr_kinase_AS"/>
</dbReference>
<evidence type="ECO:0000256" key="4">
    <source>
        <dbReference type="ARBA" id="ARBA00022840"/>
    </source>
</evidence>
<protein>
    <recommendedName>
        <fullName evidence="6">Protein kinase domain-containing protein</fullName>
    </recommendedName>
</protein>
<keyword evidence="4" id="KW-0067">ATP-binding</keyword>